<feature type="region of interest" description="Disordered" evidence="1">
    <location>
        <begin position="1"/>
        <end position="49"/>
    </location>
</feature>
<feature type="region of interest" description="Disordered" evidence="1">
    <location>
        <begin position="134"/>
        <end position="172"/>
    </location>
</feature>
<feature type="transmembrane region" description="Helical" evidence="2">
    <location>
        <begin position="248"/>
        <end position="265"/>
    </location>
</feature>
<sequence>MGSTAVEKTEEELRQETNELLPQQRQISERLRSPPGFERGGLSDAGPRNFAANVARQTALVRPITEHLRSPPGFERGGLSAAGPCNFAANVARQGDLVRPFEADGNEAEDHPPAKRRLLSGVVKVEDGATIENDADKEQLAEEGNIKVGNVSDKRPSNIQQSGWSRRDGTQRELKKDNEALLTEHIPGVFPKNEGPSLVSTNKRMRQQLLGTSEISERLHSPPGFERGGLSAVSPCNFAANVARQGDLIRPVIVVVFFLFFYGYTQGCN</sequence>
<evidence type="ECO:0000256" key="1">
    <source>
        <dbReference type="SAM" id="MobiDB-lite"/>
    </source>
</evidence>
<dbReference type="AlphaFoldDB" id="A0AAV8TP81"/>
<accession>A0AAV8TP81</accession>
<keyword evidence="4" id="KW-1185">Reference proteome</keyword>
<comment type="caution">
    <text evidence="3">The sequence shown here is derived from an EMBL/GenBank/DDBJ whole genome shotgun (WGS) entry which is preliminary data.</text>
</comment>
<organism evidence="3 4">
    <name type="scientific">Erythroxylum novogranatense</name>
    <dbReference type="NCBI Taxonomy" id="1862640"/>
    <lineage>
        <taxon>Eukaryota</taxon>
        <taxon>Viridiplantae</taxon>
        <taxon>Streptophyta</taxon>
        <taxon>Embryophyta</taxon>
        <taxon>Tracheophyta</taxon>
        <taxon>Spermatophyta</taxon>
        <taxon>Magnoliopsida</taxon>
        <taxon>eudicotyledons</taxon>
        <taxon>Gunneridae</taxon>
        <taxon>Pentapetalae</taxon>
        <taxon>rosids</taxon>
        <taxon>fabids</taxon>
        <taxon>Malpighiales</taxon>
        <taxon>Erythroxylaceae</taxon>
        <taxon>Erythroxylum</taxon>
    </lineage>
</organism>
<dbReference type="InterPro" id="IPR039853">
    <property type="entry name" value="Pinin"/>
</dbReference>
<feature type="compositionally biased region" description="Basic and acidic residues" evidence="1">
    <location>
        <begin position="7"/>
        <end position="17"/>
    </location>
</feature>
<protein>
    <submittedName>
        <fullName evidence="3">Uncharacterized protein</fullName>
    </submittedName>
</protein>
<dbReference type="PANTHER" id="PTHR12707">
    <property type="entry name" value="PINN"/>
    <property type="match status" value="1"/>
</dbReference>
<name>A0AAV8TP81_9ROSI</name>
<dbReference type="GO" id="GO:0071013">
    <property type="term" value="C:catalytic step 2 spliceosome"/>
    <property type="evidence" value="ECO:0007669"/>
    <property type="project" value="TreeGrafter"/>
</dbReference>
<gene>
    <name evidence="3" type="ORF">K2173_020824</name>
</gene>
<keyword evidence="2" id="KW-1133">Transmembrane helix</keyword>
<reference evidence="3 4" key="1">
    <citation type="submission" date="2021-09" db="EMBL/GenBank/DDBJ databases">
        <title>Genomic insights and catalytic innovation underlie evolution of tropane alkaloids biosynthesis.</title>
        <authorList>
            <person name="Wang Y.-J."/>
            <person name="Tian T."/>
            <person name="Huang J.-P."/>
            <person name="Huang S.-X."/>
        </authorList>
    </citation>
    <scope>NUCLEOTIDE SEQUENCE [LARGE SCALE GENOMIC DNA]</scope>
    <source>
        <strain evidence="3">KIB-2018</strain>
        <tissue evidence="3">Leaf</tissue>
    </source>
</reference>
<evidence type="ECO:0000313" key="4">
    <source>
        <dbReference type="Proteomes" id="UP001159364"/>
    </source>
</evidence>
<evidence type="ECO:0000313" key="3">
    <source>
        <dbReference type="EMBL" id="KAJ8767884.1"/>
    </source>
</evidence>
<dbReference type="EMBL" id="JAIWQS010000004">
    <property type="protein sequence ID" value="KAJ8767884.1"/>
    <property type="molecule type" value="Genomic_DNA"/>
</dbReference>
<proteinExistence type="predicted"/>
<dbReference type="PANTHER" id="PTHR12707:SF0">
    <property type="entry name" value="PININ"/>
    <property type="match status" value="1"/>
</dbReference>
<keyword evidence="2" id="KW-0812">Transmembrane</keyword>
<dbReference type="Proteomes" id="UP001159364">
    <property type="component" value="Linkage Group LG04"/>
</dbReference>
<evidence type="ECO:0000256" key="2">
    <source>
        <dbReference type="SAM" id="Phobius"/>
    </source>
</evidence>
<keyword evidence="2" id="KW-0472">Membrane</keyword>